<dbReference type="EMBL" id="QUZU01000013">
    <property type="protein sequence ID" value="TFY89157.1"/>
    <property type="molecule type" value="Genomic_DNA"/>
</dbReference>
<protein>
    <submittedName>
        <fullName evidence="2">Uncharacterized protein</fullName>
    </submittedName>
</protein>
<dbReference type="RefSeq" id="WP_135289610.1">
    <property type="nucleotide sequence ID" value="NZ_QUZU01000013.1"/>
</dbReference>
<evidence type="ECO:0000313" key="3">
    <source>
        <dbReference type="Proteomes" id="UP000297391"/>
    </source>
</evidence>
<organism evidence="2 3">
    <name type="scientific">Pseudomonas kairouanensis</name>
    <dbReference type="NCBI Taxonomy" id="2293832"/>
    <lineage>
        <taxon>Bacteria</taxon>
        <taxon>Pseudomonadati</taxon>
        <taxon>Pseudomonadota</taxon>
        <taxon>Gammaproteobacteria</taxon>
        <taxon>Pseudomonadales</taxon>
        <taxon>Pseudomonadaceae</taxon>
        <taxon>Pseudomonas</taxon>
    </lineage>
</organism>
<dbReference type="OrthoDB" id="6884671at2"/>
<gene>
    <name evidence="2" type="ORF">DYL59_13085</name>
</gene>
<sequence>MAALMIGALFFYMLWALRISRQTVLMAWIPEWTIYVAVSVLIGLVFAGRRLFRRAHERRLEQIADSFMSGACVGFVLAMNSCNVGAYLLPGESVQYVSDYEIRMPGPSLGRSNRCEAGVWIKDLNTQQRIQLCASKADLDNQIQPGMDAVWVTAHSNEIGSYISGYQFVYKHALAPTGL</sequence>
<evidence type="ECO:0000256" key="1">
    <source>
        <dbReference type="SAM" id="Phobius"/>
    </source>
</evidence>
<keyword evidence="3" id="KW-1185">Reference proteome</keyword>
<dbReference type="AlphaFoldDB" id="A0A4Z0ARY0"/>
<accession>A0A4Z0ARY0</accession>
<keyword evidence="1" id="KW-1133">Transmembrane helix</keyword>
<proteinExistence type="predicted"/>
<dbReference type="Proteomes" id="UP000297391">
    <property type="component" value="Unassembled WGS sequence"/>
</dbReference>
<keyword evidence="1" id="KW-0812">Transmembrane</keyword>
<reference evidence="2 3" key="1">
    <citation type="journal article" date="2019" name="Syst. Appl. Microbiol.">
        <title>New species of pathogenic Pseudomonas isolated from citrus in Tunisia: Proposal of Pseudomonas kairouanensis sp. nov. and Pseudomonas nabeulensis sp. nov.</title>
        <authorList>
            <person name="Oueslati M."/>
            <person name="Mulet M."/>
            <person name="Gomila M."/>
            <person name="Berge O."/>
            <person name="Hajlaoui M.R."/>
            <person name="Lalucat J."/>
            <person name="Sadfi-Zouaoui N."/>
            <person name="Garcia-Valdes E."/>
        </authorList>
    </citation>
    <scope>NUCLEOTIDE SEQUENCE [LARGE SCALE GENOMIC DNA]</scope>
    <source>
        <strain evidence="2 3">KC12</strain>
    </source>
</reference>
<name>A0A4Z0ARY0_9PSED</name>
<comment type="caution">
    <text evidence="2">The sequence shown here is derived from an EMBL/GenBank/DDBJ whole genome shotgun (WGS) entry which is preliminary data.</text>
</comment>
<evidence type="ECO:0000313" key="2">
    <source>
        <dbReference type="EMBL" id="TFY89157.1"/>
    </source>
</evidence>
<keyword evidence="1" id="KW-0472">Membrane</keyword>
<feature type="transmembrane region" description="Helical" evidence="1">
    <location>
        <begin position="32"/>
        <end position="52"/>
    </location>
</feature>